<dbReference type="EMBL" id="JBHUII010000004">
    <property type="protein sequence ID" value="MFD2206442.1"/>
    <property type="molecule type" value="Genomic_DNA"/>
</dbReference>
<dbReference type="RefSeq" id="WP_380252021.1">
    <property type="nucleotide sequence ID" value="NZ_JBHUII010000004.1"/>
</dbReference>
<accession>A0ABW5BJZ1</accession>
<dbReference type="PANTHER" id="PTHR34406">
    <property type="entry name" value="PROTEIN YCEI"/>
    <property type="match status" value="1"/>
</dbReference>
<dbReference type="InterPro" id="IPR036761">
    <property type="entry name" value="TTHA0802/YceI-like_sf"/>
</dbReference>
<dbReference type="Proteomes" id="UP001597294">
    <property type="component" value="Unassembled WGS sequence"/>
</dbReference>
<evidence type="ECO:0000259" key="2">
    <source>
        <dbReference type="SMART" id="SM00867"/>
    </source>
</evidence>
<feature type="signal peptide" evidence="1">
    <location>
        <begin position="1"/>
        <end position="30"/>
    </location>
</feature>
<evidence type="ECO:0000313" key="4">
    <source>
        <dbReference type="Proteomes" id="UP001597294"/>
    </source>
</evidence>
<name>A0ABW5BJZ1_9PROT</name>
<dbReference type="SMART" id="SM00867">
    <property type="entry name" value="YceI"/>
    <property type="match status" value="1"/>
</dbReference>
<dbReference type="PANTHER" id="PTHR34406:SF1">
    <property type="entry name" value="PROTEIN YCEI"/>
    <property type="match status" value="1"/>
</dbReference>
<dbReference type="PROSITE" id="PS51257">
    <property type="entry name" value="PROKAR_LIPOPROTEIN"/>
    <property type="match status" value="1"/>
</dbReference>
<dbReference type="InterPro" id="IPR007372">
    <property type="entry name" value="Lipid/polyisoprenoid-bd_YceI"/>
</dbReference>
<dbReference type="SUPFAM" id="SSF101874">
    <property type="entry name" value="YceI-like"/>
    <property type="match status" value="1"/>
</dbReference>
<protein>
    <submittedName>
        <fullName evidence="3">YceI family protein</fullName>
    </submittedName>
</protein>
<dbReference type="Gene3D" id="2.40.128.110">
    <property type="entry name" value="Lipid/polyisoprenoid-binding, YceI-like"/>
    <property type="match status" value="1"/>
</dbReference>
<proteinExistence type="predicted"/>
<feature type="domain" description="Lipid/polyisoprenoid-binding YceI-like" evidence="2">
    <location>
        <begin position="39"/>
        <end position="203"/>
    </location>
</feature>
<evidence type="ECO:0000313" key="3">
    <source>
        <dbReference type="EMBL" id="MFD2206442.1"/>
    </source>
</evidence>
<evidence type="ECO:0000256" key="1">
    <source>
        <dbReference type="SAM" id="SignalP"/>
    </source>
</evidence>
<reference evidence="4" key="1">
    <citation type="journal article" date="2019" name="Int. J. Syst. Evol. Microbiol.">
        <title>The Global Catalogue of Microorganisms (GCM) 10K type strain sequencing project: providing services to taxonomists for standard genome sequencing and annotation.</title>
        <authorList>
            <consortium name="The Broad Institute Genomics Platform"/>
            <consortium name="The Broad Institute Genome Sequencing Center for Infectious Disease"/>
            <person name="Wu L."/>
            <person name="Ma J."/>
        </authorList>
    </citation>
    <scope>NUCLEOTIDE SEQUENCE [LARGE SCALE GENOMIC DNA]</scope>
    <source>
        <strain evidence="4">CGMCC 4.7192</strain>
    </source>
</reference>
<dbReference type="Pfam" id="PF04264">
    <property type="entry name" value="YceI"/>
    <property type="match status" value="1"/>
</dbReference>
<feature type="chain" id="PRO_5046558719" evidence="1">
    <location>
        <begin position="31"/>
        <end position="207"/>
    </location>
</feature>
<organism evidence="3 4">
    <name type="scientific">Kiloniella antarctica</name>
    <dbReference type="NCBI Taxonomy" id="1550907"/>
    <lineage>
        <taxon>Bacteria</taxon>
        <taxon>Pseudomonadati</taxon>
        <taxon>Pseudomonadota</taxon>
        <taxon>Alphaproteobacteria</taxon>
        <taxon>Rhodospirillales</taxon>
        <taxon>Kiloniellaceae</taxon>
        <taxon>Kiloniella</taxon>
    </lineage>
</organism>
<gene>
    <name evidence="3" type="ORF">ACFSKO_12490</name>
</gene>
<keyword evidence="1" id="KW-0732">Signal</keyword>
<sequence length="207" mass="22679">MFKSRFVVPLVLSLLLVACGSLIPSGQQNAEISQWKGGAYTLDPDHASLIFSINHLGFSSYIGRFNRLDSSLDFDPENPEKARLSARVMIDSLDVNNSAFAEDLKGPSWFNAKEFPSAYFESTEIKLTGDKQASMIGNLTLKGVTKPVTFDVSFNGGADNFLTGKYTLGFEARGIIKRSEFGVTFLVPAISDEVELKISTEFLKVSS</sequence>
<comment type="caution">
    <text evidence="3">The sequence shown here is derived from an EMBL/GenBank/DDBJ whole genome shotgun (WGS) entry which is preliminary data.</text>
</comment>
<keyword evidence="4" id="KW-1185">Reference proteome</keyword>